<dbReference type="PANTHER" id="PTHR11699">
    <property type="entry name" value="ALDEHYDE DEHYDROGENASE-RELATED"/>
    <property type="match status" value="1"/>
</dbReference>
<feature type="active site" evidence="3">
    <location>
        <position position="265"/>
    </location>
</feature>
<dbReference type="Pfam" id="PF00171">
    <property type="entry name" value="Aldedh"/>
    <property type="match status" value="1"/>
</dbReference>
<dbReference type="Proteomes" id="UP000219522">
    <property type="component" value="Unassembled WGS sequence"/>
</dbReference>
<evidence type="ECO:0000256" key="2">
    <source>
        <dbReference type="ARBA" id="ARBA00023002"/>
    </source>
</evidence>
<keyword evidence="7" id="KW-1185">Reference proteome</keyword>
<dbReference type="InterPro" id="IPR016162">
    <property type="entry name" value="Ald_DH_N"/>
</dbReference>
<reference evidence="6 7" key="1">
    <citation type="submission" date="2017-09" db="EMBL/GenBank/DDBJ databases">
        <authorList>
            <person name="Varghese N."/>
            <person name="Submissions S."/>
        </authorList>
    </citation>
    <scope>NUCLEOTIDE SEQUENCE [LARGE SCALE GENOMIC DNA]</scope>
    <source>
        <strain evidence="6 7">OK806</strain>
    </source>
</reference>
<dbReference type="PROSITE" id="PS00070">
    <property type="entry name" value="ALDEHYDE_DEHYDR_CYS"/>
    <property type="match status" value="1"/>
</dbReference>
<proteinExistence type="inferred from homology"/>
<dbReference type="CDD" id="cd07112">
    <property type="entry name" value="ALDH_GABALDH-PuuC"/>
    <property type="match status" value="1"/>
</dbReference>
<gene>
    <name evidence="6" type="ORF">SAMN05446927_7531</name>
</gene>
<comment type="similarity">
    <text evidence="1 4">Belongs to the aldehyde dehydrogenase family.</text>
</comment>
<dbReference type="GO" id="GO:0004030">
    <property type="term" value="F:aldehyde dehydrogenase [NAD(P)+] activity"/>
    <property type="evidence" value="ECO:0007669"/>
    <property type="project" value="UniProtKB-ARBA"/>
</dbReference>
<keyword evidence="2 4" id="KW-0560">Oxidoreductase</keyword>
<dbReference type="FunFam" id="3.40.309.10:FF:000012">
    <property type="entry name" value="Betaine aldehyde dehydrogenase"/>
    <property type="match status" value="1"/>
</dbReference>
<feature type="domain" description="Aldehyde dehydrogenase" evidence="5">
    <location>
        <begin position="31"/>
        <end position="491"/>
    </location>
</feature>
<sequence>MTTHQEWKHRAENLPLDGRAFIAGQRCAAASNETFGTLNPSTGKVLADVTKCDAKDIDRAVVAAREAFESGVWSKAAPSQRKAVLQRLAQLIDENAEELALLEALEAGKPISECLALDIPESAACIRWHAEVTDKRYDALSPSGSGVVSMITREPIGVVGAVLPWNFPALMLAWKIGPALSVGNSVIVKPAEQTSLSTLRIADLALEAGVPAGVFSVVTGFGESAGQALGCHADVDLVAFTGSTETGKRFLRYSADTNLKRVVLECGGKNPQVILPDVVNLDAVAEQAVAAAFWNMGENCSAGSRILVHASKKPELLEKVQGVLEAWRTGDPLDPEVRLGSLIEEKHFRRVLAHIEKAKAEGARTVCGGRATLTETGGWFVEPTIFDNVTPEMSIAREEVFGPVVCFIEYDDIDDAVRIANDTCYGLAASLWTDNVNHAHRIAARIRAGTVTVNCFGEGDLTTPFGGFKQSGFGGRDKSVYAHDQYCELKTTWLKLD</sequence>
<dbReference type="OrthoDB" id="6187633at2"/>
<evidence type="ECO:0000313" key="6">
    <source>
        <dbReference type="EMBL" id="SOE88905.1"/>
    </source>
</evidence>
<organism evidence="6 7">
    <name type="scientific">Caballeronia arationis</name>
    <dbReference type="NCBI Taxonomy" id="1777142"/>
    <lineage>
        <taxon>Bacteria</taxon>
        <taxon>Pseudomonadati</taxon>
        <taxon>Pseudomonadota</taxon>
        <taxon>Betaproteobacteria</taxon>
        <taxon>Burkholderiales</taxon>
        <taxon>Burkholderiaceae</taxon>
        <taxon>Caballeronia</taxon>
    </lineage>
</organism>
<dbReference type="InterPro" id="IPR015590">
    <property type="entry name" value="Aldehyde_DH_dom"/>
</dbReference>
<name>A0A7Z7IDR8_9BURK</name>
<accession>A0A7Z7IDR8</accession>
<dbReference type="AlphaFoldDB" id="A0A7Z7IDR8"/>
<comment type="caution">
    <text evidence="6">The sequence shown here is derived from an EMBL/GenBank/DDBJ whole genome shotgun (WGS) entry which is preliminary data.</text>
</comment>
<dbReference type="InterPro" id="IPR016161">
    <property type="entry name" value="Ald_DH/histidinol_DH"/>
</dbReference>
<protein>
    <submittedName>
        <fullName evidence="6">Acyl-CoA reductase</fullName>
    </submittedName>
</protein>
<dbReference type="FunFam" id="3.40.605.10:FF:000001">
    <property type="entry name" value="Aldehyde dehydrogenase 1"/>
    <property type="match status" value="1"/>
</dbReference>
<evidence type="ECO:0000256" key="3">
    <source>
        <dbReference type="PROSITE-ProRule" id="PRU10007"/>
    </source>
</evidence>
<dbReference type="Gene3D" id="3.40.309.10">
    <property type="entry name" value="Aldehyde Dehydrogenase, Chain A, domain 2"/>
    <property type="match status" value="1"/>
</dbReference>
<dbReference type="InterPro" id="IPR016163">
    <property type="entry name" value="Ald_DH_C"/>
</dbReference>
<dbReference type="EMBL" id="OCSU01000003">
    <property type="protein sequence ID" value="SOE88905.1"/>
    <property type="molecule type" value="Genomic_DNA"/>
</dbReference>
<dbReference type="InterPro" id="IPR029510">
    <property type="entry name" value="Ald_DH_CS_GLU"/>
</dbReference>
<dbReference type="Gene3D" id="3.40.605.10">
    <property type="entry name" value="Aldehyde Dehydrogenase, Chain A, domain 1"/>
    <property type="match status" value="1"/>
</dbReference>
<dbReference type="SUPFAM" id="SSF53720">
    <property type="entry name" value="ALDH-like"/>
    <property type="match status" value="1"/>
</dbReference>
<dbReference type="InterPro" id="IPR016160">
    <property type="entry name" value="Ald_DH_CS_CYS"/>
</dbReference>
<dbReference type="PROSITE" id="PS00687">
    <property type="entry name" value="ALDEHYDE_DEHYDR_GLU"/>
    <property type="match status" value="1"/>
</dbReference>
<evidence type="ECO:0000313" key="7">
    <source>
        <dbReference type="Proteomes" id="UP000219522"/>
    </source>
</evidence>
<evidence type="ECO:0000256" key="4">
    <source>
        <dbReference type="RuleBase" id="RU003345"/>
    </source>
</evidence>
<dbReference type="RefSeq" id="WP_062642737.1">
    <property type="nucleotide sequence ID" value="NZ_FCOG02000158.1"/>
</dbReference>
<evidence type="ECO:0000259" key="5">
    <source>
        <dbReference type="Pfam" id="PF00171"/>
    </source>
</evidence>
<evidence type="ECO:0000256" key="1">
    <source>
        <dbReference type="ARBA" id="ARBA00009986"/>
    </source>
</evidence>